<gene>
    <name evidence="1" type="ORF">METZ01_LOCUS193985</name>
</gene>
<dbReference type="SUPFAM" id="SSF141571">
    <property type="entry name" value="Pentapeptide repeat-like"/>
    <property type="match status" value="1"/>
</dbReference>
<dbReference type="InterPro" id="IPR001646">
    <property type="entry name" value="5peptide_repeat"/>
</dbReference>
<reference evidence="1" key="1">
    <citation type="submission" date="2018-05" db="EMBL/GenBank/DDBJ databases">
        <authorList>
            <person name="Lanie J.A."/>
            <person name="Ng W.-L."/>
            <person name="Kazmierczak K.M."/>
            <person name="Andrzejewski T.M."/>
            <person name="Davidsen T.M."/>
            <person name="Wayne K.J."/>
            <person name="Tettelin H."/>
            <person name="Glass J.I."/>
            <person name="Rusch D."/>
            <person name="Podicherti R."/>
            <person name="Tsui H.-C.T."/>
            <person name="Winkler M.E."/>
        </authorList>
    </citation>
    <scope>NUCLEOTIDE SEQUENCE</scope>
</reference>
<evidence type="ECO:0008006" key="2">
    <source>
        <dbReference type="Google" id="ProtNLM"/>
    </source>
</evidence>
<feature type="non-terminal residue" evidence="1">
    <location>
        <position position="1"/>
    </location>
</feature>
<evidence type="ECO:0000313" key="1">
    <source>
        <dbReference type="EMBL" id="SVB41131.1"/>
    </source>
</evidence>
<dbReference type="Pfam" id="PF00805">
    <property type="entry name" value="Pentapeptide"/>
    <property type="match status" value="1"/>
</dbReference>
<accession>A0A382DTR1</accession>
<organism evidence="1">
    <name type="scientific">marine metagenome</name>
    <dbReference type="NCBI Taxonomy" id="408172"/>
    <lineage>
        <taxon>unclassified sequences</taxon>
        <taxon>metagenomes</taxon>
        <taxon>ecological metagenomes</taxon>
    </lineage>
</organism>
<dbReference type="AlphaFoldDB" id="A0A382DTR1"/>
<name>A0A382DTR1_9ZZZZ</name>
<dbReference type="EMBL" id="UINC01040778">
    <property type="protein sequence ID" value="SVB41131.1"/>
    <property type="molecule type" value="Genomic_DNA"/>
</dbReference>
<dbReference type="Gene3D" id="2.160.20.80">
    <property type="entry name" value="E3 ubiquitin-protein ligase SopA"/>
    <property type="match status" value="1"/>
</dbReference>
<protein>
    <recommendedName>
        <fullName evidence="2">Pentapeptide repeat-containing protein</fullName>
    </recommendedName>
</protein>
<sequence>VQPGGRFWQGCWSTRSVVVVEINGYTIEPGANLEGADLNGVNLEGANLSDAYLNGANLEGADLTSTFADKDTRWPEGFDPKAAGVTFT</sequence>
<proteinExistence type="predicted"/>